<feature type="region of interest" description="Disordered" evidence="4">
    <location>
        <begin position="537"/>
        <end position="585"/>
    </location>
</feature>
<evidence type="ECO:0000313" key="6">
    <source>
        <dbReference type="EMBL" id="MFC5024013.1"/>
    </source>
</evidence>
<feature type="compositionally biased region" description="Low complexity" evidence="4">
    <location>
        <begin position="61"/>
        <end position="82"/>
    </location>
</feature>
<feature type="region of interest" description="Disordered" evidence="4">
    <location>
        <begin position="1"/>
        <end position="21"/>
    </location>
</feature>
<reference evidence="7" key="1">
    <citation type="journal article" date="2019" name="Int. J. Syst. Evol. Microbiol.">
        <title>The Global Catalogue of Microorganisms (GCM) 10K type strain sequencing project: providing services to taxonomists for standard genome sequencing and annotation.</title>
        <authorList>
            <consortium name="The Broad Institute Genomics Platform"/>
            <consortium name="The Broad Institute Genome Sequencing Center for Infectious Disease"/>
            <person name="Wu L."/>
            <person name="Ma J."/>
        </authorList>
    </citation>
    <scope>NUCLEOTIDE SEQUENCE [LARGE SCALE GENOMIC DNA]</scope>
    <source>
        <strain evidence="7">CGMCC 4.1648</strain>
    </source>
</reference>
<dbReference type="InterPro" id="IPR037057">
    <property type="entry name" value="DNA_rep_MutH/T2_RE_sf"/>
</dbReference>
<evidence type="ECO:0000259" key="5">
    <source>
        <dbReference type="Pfam" id="PF09126"/>
    </source>
</evidence>
<dbReference type="PANTHER" id="PTHR47691">
    <property type="entry name" value="REGULATOR-RELATED"/>
    <property type="match status" value="1"/>
</dbReference>
<accession>A0ABV9XIV1</accession>
<dbReference type="Gene3D" id="1.25.40.10">
    <property type="entry name" value="Tetratricopeptide repeat domain"/>
    <property type="match status" value="1"/>
</dbReference>
<feature type="domain" description="Type II restriction enzyme NaeI" evidence="5">
    <location>
        <begin position="1424"/>
        <end position="1722"/>
    </location>
</feature>
<proteinExistence type="predicted"/>
<evidence type="ECO:0000256" key="3">
    <source>
        <dbReference type="ARBA" id="ARBA00022801"/>
    </source>
</evidence>
<dbReference type="Gene3D" id="3.40.50.300">
    <property type="entry name" value="P-loop containing nucleotide triphosphate hydrolases"/>
    <property type="match status" value="1"/>
</dbReference>
<dbReference type="InterPro" id="IPR047738">
    <property type="entry name" value="SAV_2336-like_N"/>
</dbReference>
<dbReference type="NCBIfam" id="NF041121">
    <property type="entry name" value="SAV_2336_NTERM"/>
    <property type="match status" value="1"/>
</dbReference>
<name>A0ABV9XIV1_9ACTN</name>
<evidence type="ECO:0000256" key="1">
    <source>
        <dbReference type="ARBA" id="ARBA00022722"/>
    </source>
</evidence>
<evidence type="ECO:0000256" key="2">
    <source>
        <dbReference type="ARBA" id="ARBA00022759"/>
    </source>
</evidence>
<dbReference type="Gene3D" id="1.10.10.10">
    <property type="entry name" value="Winged helix-like DNA-binding domain superfamily/Winged helix DNA-binding domain"/>
    <property type="match status" value="1"/>
</dbReference>
<dbReference type="SUPFAM" id="SSF52980">
    <property type="entry name" value="Restriction endonuclease-like"/>
    <property type="match status" value="1"/>
</dbReference>
<dbReference type="Proteomes" id="UP001595829">
    <property type="component" value="Unassembled WGS sequence"/>
</dbReference>
<sequence length="1734" mass="185209">MRDVPGTGQGEPTPGPTSVDGLRRALAALRAAVPDLDTFGDLDGTQLAEALWLAARMTQGAPAGARPAPRPHTAGASGTAEGAPPPEPPAAPERSPEATDPDEPSSAGAADAGTERPLHERLPGSGTRVRGHAVAAPRATVLPRALEVTRALRPWKRVWPEGRRSELDVEATVDGYARSGELIPVFGAGPERWFDLTLVVDRSPGMRVWQETIGEFTAVLDRLGAFRTLQLRDLVFDGDGLPRTPGPLRSADGRTLVVVVSDCAAAPWREPEVWRLLREWAGATPTALLNPLPTKLWRRGGLNLPTVRFTPTAPGAHRSRVPHEPPPLLGVPEADASGAWLPIPVLSLSPHSLDRWSRTMMRGDPEGCTAVLVPPGGRLRDGGRPRSVPVSPATLAEGFLRTAAPRAARLAVLCAPFDRMSLSLLHIVRRELVPDATTADVAEVVTSGLFRLEQDGEGPVELLLSAEARAILRERLPAHEAWRVHQALDRHVASRGDGRTPLPAVASGGDGPQDLRAEREAFAHASRQVLEMLGLAEQQPPRQPQPQPQPQADDAVGHSGEETGDGPATPPGRSTLPPPPTPFVGRVTQTEELVRSLSAPSGQVHCITALDDTPGAGRTALALHVAHRVAEHYPDGRFYVDVRGSRGAPLPADAVIHQLLRDLGAPVGDGPPRDQESLVAALRTALRGRRALFVLDDVPRRLPFLAALVEQPGCATVVTAPHAAMTDVRPGFTTTLAPLTPSDASALLTAAAEAVQASLAEAAHDSLRELMAVGSWWPLAVRLLGACPALWYTAELRSLRAAFPADRTGAVLTLLSQALPDRLRRTLTSLAPAESGEVTPTEAAALLGASRAEALVALNDLVAQGLLEDGGGSCFRFPKAVQHHVRTWAVSPQAQHEASARLLRLYLAAAAALYEESRPGSRLAARLGVEPSPQAFAPDEADLWLSNALAFVVAPFSERTAELSGCASLLLLLVDLARGTPYASRYAHAAEALWDCARRAEPEAGDHLRVVVAVAHARHAAGRPEAEVAALLRAISYQDLSLDTATRGLTTLLFGRLAEERQAWTEAERDFRTALAHFRHDGDRHGAATAALSLARTLVRTFRPDEAVYFAEEVLAAYPDPGGAHETREALLCLERALLDAGRRGELLGVQRRMRDLFRSDGDRRAEGAVLVRTARTLLALARPDEAVATAREALAYLDESDASAEREEVLRLLDTARAREAAGWLEPVGAAPGAPVARGTGPASWTIVAIDTVGGGSAAACEAPLIRTLEASGSTVASWHTRAAADHCLLFVDRTVALDALLALLTERLPSALEAEGQHPAVRLAVHTGTADPRAGDVTSELDVELALTMLRSAAFRGTSANFPLQPTLCLSPEAYADVTSEGGLLGRHFAPREVTSPSGTVTCVVLTPRIDLSAYDADVLALARVFGELDPDGRRMAKALRDCIDTALAPEATGRFDLAQLDAGERALLGRGLESALCREFPFRPGTSSDLVGSRRGAPPDLVWDRPGRSGPLPFELKFSRAAGAWMFDSRADGRLCLLVHADESHSLWSAGLLRVRPELLTPTRNRDSLAALRPEAREAAVLWLHRQAPLPENVLLHMAAAQRERILAGPTAVARTAEFFRQVRGRTVRDAALRAVTRRQDSSRRVREAAAVLRDEGILVLGGNRRGRELAAALGLPVPEADEYVSVALTRRRPHHTRPSIVAGGVAWVVAGRDDPAEPLPQDLPSPRRPR</sequence>
<dbReference type="InterPro" id="IPR036388">
    <property type="entry name" value="WH-like_DNA-bd_sf"/>
</dbReference>
<feature type="region of interest" description="Disordered" evidence="4">
    <location>
        <begin position="493"/>
        <end position="514"/>
    </location>
</feature>
<feature type="region of interest" description="Disordered" evidence="4">
    <location>
        <begin position="61"/>
        <end position="134"/>
    </location>
</feature>
<evidence type="ECO:0000256" key="4">
    <source>
        <dbReference type="SAM" id="MobiDB-lite"/>
    </source>
</evidence>
<keyword evidence="2 6" id="KW-0255">Endonuclease</keyword>
<dbReference type="InterPro" id="IPR011990">
    <property type="entry name" value="TPR-like_helical_dom_sf"/>
</dbReference>
<dbReference type="GO" id="GO:0004519">
    <property type="term" value="F:endonuclease activity"/>
    <property type="evidence" value="ECO:0007669"/>
    <property type="project" value="UniProtKB-KW"/>
</dbReference>
<comment type="caution">
    <text evidence="6">The sequence shown here is derived from an EMBL/GenBank/DDBJ whole genome shotgun (WGS) entry which is preliminary data.</text>
</comment>
<keyword evidence="1" id="KW-0540">Nuclease</keyword>
<evidence type="ECO:0000313" key="7">
    <source>
        <dbReference type="Proteomes" id="UP001595829"/>
    </source>
</evidence>
<dbReference type="InterPro" id="IPR011335">
    <property type="entry name" value="Restrct_endonuc-II-like"/>
</dbReference>
<gene>
    <name evidence="6" type="ORF">ACFPM3_17925</name>
</gene>
<dbReference type="InterPro" id="IPR027417">
    <property type="entry name" value="P-loop_NTPase"/>
</dbReference>
<protein>
    <submittedName>
        <fullName evidence="6">NaeI family type II restriction endonuclease</fullName>
    </submittedName>
</protein>
<dbReference type="Pfam" id="PF13424">
    <property type="entry name" value="TPR_12"/>
    <property type="match status" value="1"/>
</dbReference>
<dbReference type="RefSeq" id="WP_345686880.1">
    <property type="nucleotide sequence ID" value="NZ_BAABIT010000001.1"/>
</dbReference>
<dbReference type="EMBL" id="JBHSJD010000013">
    <property type="protein sequence ID" value="MFC5024013.1"/>
    <property type="molecule type" value="Genomic_DNA"/>
</dbReference>
<dbReference type="Gene3D" id="3.40.600.10">
    <property type="entry name" value="DNA mismatch repair MutH/Restriction endonuclease, type II"/>
    <property type="match status" value="1"/>
</dbReference>
<dbReference type="SUPFAM" id="SSF48452">
    <property type="entry name" value="TPR-like"/>
    <property type="match status" value="1"/>
</dbReference>
<keyword evidence="7" id="KW-1185">Reference proteome</keyword>
<feature type="compositionally biased region" description="Basic and acidic residues" evidence="4">
    <location>
        <begin position="113"/>
        <end position="122"/>
    </location>
</feature>
<organism evidence="6 7">
    <name type="scientific">Streptomyces coeruleoprunus</name>
    <dbReference type="NCBI Taxonomy" id="285563"/>
    <lineage>
        <taxon>Bacteria</taxon>
        <taxon>Bacillati</taxon>
        <taxon>Actinomycetota</taxon>
        <taxon>Actinomycetes</taxon>
        <taxon>Kitasatosporales</taxon>
        <taxon>Streptomycetaceae</taxon>
        <taxon>Streptomyces</taxon>
    </lineage>
</organism>
<dbReference type="PANTHER" id="PTHR47691:SF3">
    <property type="entry name" value="HTH-TYPE TRANSCRIPTIONAL REGULATOR RV0890C-RELATED"/>
    <property type="match status" value="1"/>
</dbReference>
<keyword evidence="3" id="KW-0378">Hydrolase</keyword>
<dbReference type="CDD" id="cd22338">
    <property type="entry name" value="NaeI-like"/>
    <property type="match status" value="1"/>
</dbReference>
<dbReference type="Pfam" id="PF09126">
    <property type="entry name" value="NaeI"/>
    <property type="match status" value="1"/>
</dbReference>
<dbReference type="InterPro" id="IPR015210">
    <property type="entry name" value="NaeI"/>
</dbReference>
<dbReference type="SUPFAM" id="SSF52540">
    <property type="entry name" value="P-loop containing nucleoside triphosphate hydrolases"/>
    <property type="match status" value="1"/>
</dbReference>